<protein>
    <submittedName>
        <fullName evidence="2">Uncharacterized protein</fullName>
    </submittedName>
</protein>
<accession>A0AA88GSQ5</accession>
<feature type="compositionally biased region" description="Basic and acidic residues" evidence="1">
    <location>
        <begin position="26"/>
        <end position="35"/>
    </location>
</feature>
<reference evidence="2 3" key="1">
    <citation type="journal article" date="2018" name="BMC Genomics">
        <title>The genome of Naegleria lovaniensis, the basis for a comparative approach to unravel pathogenicity factors of the human pathogenic amoeba N. fowleri.</title>
        <authorList>
            <person name="Liechti N."/>
            <person name="Schurch N."/>
            <person name="Bruggmann R."/>
            <person name="Wittwer M."/>
        </authorList>
    </citation>
    <scope>NUCLEOTIDE SEQUENCE [LARGE SCALE GENOMIC DNA]</scope>
    <source>
        <strain evidence="2 3">ATCC 30569</strain>
    </source>
</reference>
<sequence>MQRGGSDVDPSIHMKNVNQPSYTMEGGKESHLGSRDEEFDAMVKDDNYNVENYHLNHQGDYTIIFRHKQGGQRHMFTNIPPQKVEHSRIKDRVAGVAYGGSGHQ</sequence>
<proteinExistence type="predicted"/>
<feature type="region of interest" description="Disordered" evidence="1">
    <location>
        <begin position="1"/>
        <end position="35"/>
    </location>
</feature>
<comment type="caution">
    <text evidence="2">The sequence shown here is derived from an EMBL/GenBank/DDBJ whole genome shotgun (WGS) entry which is preliminary data.</text>
</comment>
<organism evidence="2 3">
    <name type="scientific">Naegleria lovaniensis</name>
    <name type="common">Amoeba</name>
    <dbReference type="NCBI Taxonomy" id="51637"/>
    <lineage>
        <taxon>Eukaryota</taxon>
        <taxon>Discoba</taxon>
        <taxon>Heterolobosea</taxon>
        <taxon>Tetramitia</taxon>
        <taxon>Eutetramitia</taxon>
        <taxon>Vahlkampfiidae</taxon>
        <taxon>Naegleria</taxon>
    </lineage>
</organism>
<dbReference type="AlphaFoldDB" id="A0AA88GSQ5"/>
<dbReference type="Proteomes" id="UP000816034">
    <property type="component" value="Unassembled WGS sequence"/>
</dbReference>
<dbReference type="EMBL" id="PYSW02000020">
    <property type="protein sequence ID" value="KAG2383662.1"/>
    <property type="molecule type" value="Genomic_DNA"/>
</dbReference>
<gene>
    <name evidence="2" type="ORF">C9374_004333</name>
</gene>
<evidence type="ECO:0000256" key="1">
    <source>
        <dbReference type="SAM" id="MobiDB-lite"/>
    </source>
</evidence>
<dbReference type="GeneID" id="68096788"/>
<keyword evidence="3" id="KW-1185">Reference proteome</keyword>
<dbReference type="RefSeq" id="XP_044549341.1">
    <property type="nucleotide sequence ID" value="XM_044693961.1"/>
</dbReference>
<evidence type="ECO:0000313" key="3">
    <source>
        <dbReference type="Proteomes" id="UP000816034"/>
    </source>
</evidence>
<name>A0AA88GSQ5_NAELO</name>
<evidence type="ECO:0000313" key="2">
    <source>
        <dbReference type="EMBL" id="KAG2383662.1"/>
    </source>
</evidence>